<dbReference type="EMBL" id="AOII01000032">
    <property type="protein sequence ID" value="ELY80501.1"/>
    <property type="molecule type" value="Genomic_DNA"/>
</dbReference>
<comment type="caution">
    <text evidence="2">The sequence shown here is derived from an EMBL/GenBank/DDBJ whole genome shotgun (WGS) entry which is preliminary data.</text>
</comment>
<dbReference type="Pfam" id="PF13360">
    <property type="entry name" value="PQQ_2"/>
    <property type="match status" value="1"/>
</dbReference>
<dbReference type="Gene3D" id="2.130.10.10">
    <property type="entry name" value="YVTN repeat-like/Quinoprotein amine dehydrogenase"/>
    <property type="match status" value="1"/>
</dbReference>
<evidence type="ECO:0000259" key="1">
    <source>
        <dbReference type="Pfam" id="PF13360"/>
    </source>
</evidence>
<sequence>MDLDGYRNRPNAGRRWRHRLHTSSLSRAFDSTTGTRRWQADVGRIGGSPTVADGVLYVGTWDAVVHALDIADGSPRWTYDADYEISRSVAVADGVLVYGDDYGNIVALGEPEPEQ</sequence>
<dbReference type="OrthoDB" id="174870at2157"/>
<gene>
    <name evidence="2" type="ORF">C487_04068</name>
</gene>
<dbReference type="PATRIC" id="fig|1227495.3.peg.806"/>
<dbReference type="SUPFAM" id="SSF50998">
    <property type="entry name" value="Quinoprotein alcohol dehydrogenase-like"/>
    <property type="match status" value="1"/>
</dbReference>
<keyword evidence="2" id="KW-0808">Transferase</keyword>
<dbReference type="Proteomes" id="UP000011618">
    <property type="component" value="Unassembled WGS sequence"/>
</dbReference>
<dbReference type="eggNOG" id="arCOG02556">
    <property type="taxonomic scope" value="Archaea"/>
</dbReference>
<evidence type="ECO:0000313" key="2">
    <source>
        <dbReference type="EMBL" id="ELY80501.1"/>
    </source>
</evidence>
<dbReference type="InterPro" id="IPR018391">
    <property type="entry name" value="PQQ_b-propeller_rpt"/>
</dbReference>
<evidence type="ECO:0000313" key="3">
    <source>
        <dbReference type="Proteomes" id="UP000011618"/>
    </source>
</evidence>
<proteinExistence type="predicted"/>
<organism evidence="2 3">
    <name type="scientific">Natrinema pallidum DSM 3751</name>
    <dbReference type="NCBI Taxonomy" id="1227495"/>
    <lineage>
        <taxon>Archaea</taxon>
        <taxon>Methanobacteriati</taxon>
        <taxon>Methanobacteriota</taxon>
        <taxon>Stenosarchaea group</taxon>
        <taxon>Halobacteria</taxon>
        <taxon>Halobacteriales</taxon>
        <taxon>Natrialbaceae</taxon>
        <taxon>Natrinema</taxon>
    </lineage>
</organism>
<dbReference type="InterPro" id="IPR002372">
    <property type="entry name" value="PQQ_rpt_dom"/>
</dbReference>
<accession>L9Z3Q5</accession>
<dbReference type="GO" id="GO:0016301">
    <property type="term" value="F:kinase activity"/>
    <property type="evidence" value="ECO:0007669"/>
    <property type="project" value="UniProtKB-KW"/>
</dbReference>
<dbReference type="SMART" id="SM00564">
    <property type="entry name" value="PQQ"/>
    <property type="match status" value="1"/>
</dbReference>
<reference evidence="2 3" key="1">
    <citation type="journal article" date="2014" name="PLoS Genet.">
        <title>Phylogenetically driven sequencing of extremely halophilic archaea reveals strategies for static and dynamic osmo-response.</title>
        <authorList>
            <person name="Becker E.A."/>
            <person name="Seitzer P.M."/>
            <person name="Tritt A."/>
            <person name="Larsen D."/>
            <person name="Krusor M."/>
            <person name="Yao A.I."/>
            <person name="Wu D."/>
            <person name="Madern D."/>
            <person name="Eisen J.A."/>
            <person name="Darling A.E."/>
            <person name="Facciotti M.T."/>
        </authorList>
    </citation>
    <scope>NUCLEOTIDE SEQUENCE [LARGE SCALE GENOMIC DNA]</scope>
    <source>
        <strain evidence="2 3">DSM 3751</strain>
    </source>
</reference>
<dbReference type="AlphaFoldDB" id="L9Z3Q5"/>
<dbReference type="RefSeq" id="WP_006184385.1">
    <property type="nucleotide sequence ID" value="NZ_AOII01000032.1"/>
</dbReference>
<dbReference type="InterPro" id="IPR015943">
    <property type="entry name" value="WD40/YVTN_repeat-like_dom_sf"/>
</dbReference>
<keyword evidence="2" id="KW-0418">Kinase</keyword>
<dbReference type="InterPro" id="IPR011047">
    <property type="entry name" value="Quinoprotein_ADH-like_sf"/>
</dbReference>
<protein>
    <submittedName>
        <fullName evidence="2">Ser/Thr protein kinase</fullName>
    </submittedName>
</protein>
<feature type="domain" description="Pyrrolo-quinoline quinone repeat" evidence="1">
    <location>
        <begin position="27"/>
        <end position="106"/>
    </location>
</feature>
<name>L9Z3Q5_9EURY</name>